<proteinExistence type="predicted"/>
<accession>A0A241Q1N3</accession>
<dbReference type="RefSeq" id="WP_070627428.1">
    <property type="nucleotide sequence ID" value="NZ_CP022123.1"/>
</dbReference>
<protein>
    <submittedName>
        <fullName evidence="2">Uncharacterized protein</fullName>
    </submittedName>
</protein>
<feature type="transmembrane region" description="Helical" evidence="1">
    <location>
        <begin position="12"/>
        <end position="31"/>
    </location>
</feature>
<keyword evidence="1" id="KW-1133">Transmembrane helix</keyword>
<dbReference type="AlphaFoldDB" id="A0A241Q1N3"/>
<feature type="transmembrane region" description="Helical" evidence="1">
    <location>
        <begin position="43"/>
        <end position="64"/>
    </location>
</feature>
<dbReference type="Proteomes" id="UP000197638">
    <property type="component" value="Chromosome"/>
</dbReference>
<reference evidence="2 3" key="1">
    <citation type="submission" date="2017-06" db="EMBL/GenBank/DDBJ databases">
        <title>Genome sequencing of Fusobacterium nucleatum subsp. polymorphum KCOM 1275 (=ChDC F310).</title>
        <authorList>
            <person name="Kook J.-K."/>
            <person name="Park S.-N."/>
            <person name="Lim Y.K."/>
            <person name="Roh H."/>
        </authorList>
    </citation>
    <scope>NUCLEOTIDE SEQUENCE [LARGE SCALE GENOMIC DNA]</scope>
    <source>
        <strain evidence="2 3">KCOM 1275</strain>
    </source>
</reference>
<keyword evidence="1" id="KW-0472">Membrane</keyword>
<evidence type="ECO:0000313" key="3">
    <source>
        <dbReference type="Proteomes" id="UP000197638"/>
    </source>
</evidence>
<keyword evidence="1" id="KW-0812">Transmembrane</keyword>
<evidence type="ECO:0000256" key="1">
    <source>
        <dbReference type="SAM" id="Phobius"/>
    </source>
</evidence>
<organism evidence="2 3">
    <name type="scientific">Fusobacterium nucleatum subsp. polymorphum</name>
    <name type="common">Fusobacterium polymorphum</name>
    <dbReference type="NCBI Taxonomy" id="76857"/>
    <lineage>
        <taxon>Bacteria</taxon>
        <taxon>Fusobacteriati</taxon>
        <taxon>Fusobacteriota</taxon>
        <taxon>Fusobacteriia</taxon>
        <taxon>Fusobacteriales</taxon>
        <taxon>Fusobacteriaceae</taxon>
        <taxon>Fusobacterium</taxon>
    </lineage>
</organism>
<evidence type="ECO:0000313" key="2">
    <source>
        <dbReference type="EMBL" id="ASG28704.1"/>
    </source>
</evidence>
<sequence length="140" mass="16742">MEKRIGTLEKLIIRCVLAGIGFVIYEFGVFMHDNIFRRGYLNLLMLPIILIGIYLMAQPVIFILKPILGILSIFEITYIDDYLEKRRILKEYQILLTEYRELLKKENTGINEENRRILEERMNQCRKEMLRYGVILQKNL</sequence>
<gene>
    <name evidence="2" type="ORF">CBG61_07065</name>
</gene>
<dbReference type="EMBL" id="CP022123">
    <property type="protein sequence ID" value="ASG28704.1"/>
    <property type="molecule type" value="Genomic_DNA"/>
</dbReference>
<name>A0A241Q1N3_FUSNP</name>